<keyword evidence="3" id="KW-1185">Reference proteome</keyword>
<dbReference type="NCBIfam" id="TIGR01764">
    <property type="entry name" value="excise"/>
    <property type="match status" value="1"/>
</dbReference>
<protein>
    <submittedName>
        <fullName evidence="2">Helix-turn-helix domain protein</fullName>
    </submittedName>
</protein>
<dbReference type="Pfam" id="PF12728">
    <property type="entry name" value="HTH_17"/>
    <property type="match status" value="1"/>
</dbReference>
<dbReference type="InterPro" id="IPR010093">
    <property type="entry name" value="SinI_DNA-bd"/>
</dbReference>
<evidence type="ECO:0000313" key="3">
    <source>
        <dbReference type="Proteomes" id="UP000245702"/>
    </source>
</evidence>
<gene>
    <name evidence="2" type="ORF">SSPH_01042</name>
</gene>
<dbReference type="EMBL" id="FCOW01000004">
    <property type="protein sequence ID" value="CVK18404.1"/>
    <property type="molecule type" value="Genomic_DNA"/>
</dbReference>
<feature type="domain" description="Helix-turn-helix" evidence="1">
    <location>
        <begin position="12"/>
        <end position="60"/>
    </location>
</feature>
<dbReference type="InterPro" id="IPR041657">
    <property type="entry name" value="HTH_17"/>
</dbReference>
<accession>A0ABM9W0K8</accession>
<proteinExistence type="predicted"/>
<dbReference type="Proteomes" id="UP000245702">
    <property type="component" value="Unassembled WGS sequence"/>
</dbReference>
<organism evidence="2 3">
    <name type="scientific">Sporomusa sphaeroides DSM 2875</name>
    <dbReference type="NCBI Taxonomy" id="1337886"/>
    <lineage>
        <taxon>Bacteria</taxon>
        <taxon>Bacillati</taxon>
        <taxon>Bacillota</taxon>
        <taxon>Negativicutes</taxon>
        <taxon>Selenomonadales</taxon>
        <taxon>Sporomusaceae</taxon>
        <taxon>Sporomusa</taxon>
    </lineage>
</organism>
<dbReference type="InterPro" id="IPR009061">
    <property type="entry name" value="DNA-bd_dom_put_sf"/>
</dbReference>
<name>A0ABM9W0K8_9FIRM</name>
<dbReference type="SUPFAM" id="SSF46955">
    <property type="entry name" value="Putative DNA-binding domain"/>
    <property type="match status" value="1"/>
</dbReference>
<sequence>MQSNSWDNYPLVLNTKQVAEILSISTNQVYAMLKEGTLPRVQIGRVYKVYRDALRDWLSRGAPV</sequence>
<evidence type="ECO:0000313" key="2">
    <source>
        <dbReference type="EMBL" id="CVK18404.1"/>
    </source>
</evidence>
<reference evidence="2 3" key="1">
    <citation type="submission" date="2016-01" db="EMBL/GenBank/DDBJ databases">
        <authorList>
            <person name="Brown R."/>
        </authorList>
    </citation>
    <scope>NUCLEOTIDE SEQUENCE [LARGE SCALE GENOMIC DNA]</scope>
    <source>
        <strain evidence="2">Sporomusa sphaeroides DSM 2875</strain>
    </source>
</reference>
<comment type="caution">
    <text evidence="2">The sequence shown here is derived from an EMBL/GenBank/DDBJ whole genome shotgun (WGS) entry which is preliminary data.</text>
</comment>
<evidence type="ECO:0000259" key="1">
    <source>
        <dbReference type="Pfam" id="PF12728"/>
    </source>
</evidence>